<dbReference type="KEGG" id="ath:AT1G33920"/>
<comment type="caution">
    <text evidence="1">The sequence shown here is derived from an EMBL/GenBank/DDBJ whole genome shotgun (WGS) entry which is preliminary data.</text>
</comment>
<reference evidence="2" key="1">
    <citation type="journal article" date="2016" name="Proc. Natl. Acad. Sci. U.S.A.">
        <title>Chromosome-level assembly of Arabidopsis thaliana Ler reveals the extent of translocation and inversion polymorphisms.</title>
        <authorList>
            <person name="Zapata L."/>
            <person name="Ding J."/>
            <person name="Willing E.M."/>
            <person name="Hartwig B."/>
            <person name="Bezdan D."/>
            <person name="Jiao W.B."/>
            <person name="Patel V."/>
            <person name="Velikkakam James G."/>
            <person name="Koornneef M."/>
            <person name="Ossowski S."/>
            <person name="Schneeberger K."/>
        </authorList>
    </citation>
    <scope>NUCLEOTIDE SEQUENCE [LARGE SCALE GENOMIC DNA]</scope>
    <source>
        <strain evidence="2">cv. Landsberg erecta</strain>
    </source>
</reference>
<dbReference type="GO" id="GO:0030246">
    <property type="term" value="F:carbohydrate binding"/>
    <property type="evidence" value="ECO:0007669"/>
    <property type="project" value="InterPro"/>
</dbReference>
<proteinExistence type="predicted"/>
<protein>
    <submittedName>
        <fullName evidence="1">PP2-A4</fullName>
    </submittedName>
</protein>
<dbReference type="ExpressionAtlas" id="A0A178WRE7">
    <property type="expression patterns" value="baseline and differential"/>
</dbReference>
<accession>A0A178WRE7</accession>
<dbReference type="PANTHER" id="PTHR48478:SF1">
    <property type="entry name" value="LECTIN-LIKE"/>
    <property type="match status" value="1"/>
</dbReference>
<dbReference type="PhylomeDB" id="A0A178WRE7"/>
<dbReference type="Pfam" id="PF14299">
    <property type="entry name" value="PP2"/>
    <property type="match status" value="1"/>
</dbReference>
<dbReference type="PANTHER" id="PTHR48478">
    <property type="entry name" value="LECTIN-LIKE"/>
    <property type="match status" value="1"/>
</dbReference>
<evidence type="ECO:0000313" key="2">
    <source>
        <dbReference type="Proteomes" id="UP000078284"/>
    </source>
</evidence>
<dbReference type="SMR" id="A0A178WRE7"/>
<dbReference type="EMBL" id="LUHQ01000001">
    <property type="protein sequence ID" value="OAP19772.1"/>
    <property type="molecule type" value="Genomic_DNA"/>
</dbReference>
<dbReference type="InterPro" id="IPR025886">
    <property type="entry name" value="PP2-like"/>
</dbReference>
<evidence type="ECO:0000313" key="1">
    <source>
        <dbReference type="EMBL" id="OAP19772.1"/>
    </source>
</evidence>
<organism evidence="1 2">
    <name type="scientific">Arabidopsis thaliana</name>
    <name type="common">Mouse-ear cress</name>
    <dbReference type="NCBI Taxonomy" id="3702"/>
    <lineage>
        <taxon>Eukaryota</taxon>
        <taxon>Viridiplantae</taxon>
        <taxon>Streptophyta</taxon>
        <taxon>Embryophyta</taxon>
        <taxon>Tracheophyta</taxon>
        <taxon>Spermatophyta</taxon>
        <taxon>Magnoliopsida</taxon>
        <taxon>eudicotyledons</taxon>
        <taxon>Gunneridae</taxon>
        <taxon>Pentapetalae</taxon>
        <taxon>rosids</taxon>
        <taxon>malvids</taxon>
        <taxon>Brassicales</taxon>
        <taxon>Brassicaceae</taxon>
        <taxon>Camelineae</taxon>
        <taxon>Arabidopsis</taxon>
    </lineage>
</organism>
<dbReference type="AlphaFoldDB" id="A0A178WRE7"/>
<sequence length="165" mass="19168">MQYTLIIYGQKHMIYARDLSIAWSDKDEYWSWLPLRYDISSEKLVDAAVLEAVCWLDVNGKFDTRELTLETTYEVVYVVKLEDTASGWNIPVNLKLTLPDGKKRPQERSMCLKEHIGKRWIDISAGEFVTSPDNAGEISFSMYETKSCCWKRGLFVKCVEIRPKN</sequence>
<dbReference type="OMA" id="EIYIHEY"/>
<dbReference type="InterPro" id="IPR052147">
    <property type="entry name" value="PP2-like/Lectin"/>
</dbReference>
<dbReference type="Proteomes" id="UP000078284">
    <property type="component" value="Chromosome 1"/>
</dbReference>
<gene>
    <name evidence="1" type="ordered locus">AXX17_At1g34590</name>
</gene>
<name>A0A178WRE7_ARATH</name>